<organism evidence="1 2">
    <name type="scientific">Nasonia vitripennis</name>
    <name type="common">Parasitic wasp</name>
    <dbReference type="NCBI Taxonomy" id="7425"/>
    <lineage>
        <taxon>Eukaryota</taxon>
        <taxon>Metazoa</taxon>
        <taxon>Ecdysozoa</taxon>
        <taxon>Arthropoda</taxon>
        <taxon>Hexapoda</taxon>
        <taxon>Insecta</taxon>
        <taxon>Pterygota</taxon>
        <taxon>Neoptera</taxon>
        <taxon>Endopterygota</taxon>
        <taxon>Hymenoptera</taxon>
        <taxon>Apocrita</taxon>
        <taxon>Proctotrupomorpha</taxon>
        <taxon>Chalcidoidea</taxon>
        <taxon>Pteromalidae</taxon>
        <taxon>Pteromalinae</taxon>
        <taxon>Nasonia</taxon>
    </lineage>
</organism>
<evidence type="ECO:0000313" key="1">
    <source>
        <dbReference type="EnsemblMetazoa" id="XP_031777135"/>
    </source>
</evidence>
<reference evidence="1" key="1">
    <citation type="submission" date="2021-01" db="UniProtKB">
        <authorList>
            <consortium name="EnsemblMetazoa"/>
        </authorList>
    </citation>
    <scope>IDENTIFICATION</scope>
</reference>
<keyword evidence="2" id="KW-1185">Reference proteome</keyword>
<dbReference type="AlphaFoldDB" id="A0A7M7PZJ1"/>
<dbReference type="RefSeq" id="XP_031777135.1">
    <property type="nucleotide sequence ID" value="XM_031921275.2"/>
</dbReference>
<accession>A0A7M7PZJ1</accession>
<protein>
    <submittedName>
        <fullName evidence="1">Uncharacterized protein</fullName>
    </submittedName>
</protein>
<proteinExistence type="predicted"/>
<name>A0A7M7PZJ1_NASVI</name>
<dbReference type="GeneID" id="107981265"/>
<dbReference type="Proteomes" id="UP000002358">
    <property type="component" value="Unassembled WGS sequence"/>
</dbReference>
<evidence type="ECO:0000313" key="2">
    <source>
        <dbReference type="Proteomes" id="UP000002358"/>
    </source>
</evidence>
<sequence length="68" mass="8179">MLLHSEYSLLSFLQNQDGVHHHRFFKAGLCSGREDHIFWICLYQKNETKTHYVIREKKLSKTKNLKKC</sequence>
<dbReference type="EnsemblMetazoa" id="XM_031921275">
    <property type="protein sequence ID" value="XP_031777135"/>
    <property type="gene ID" value="LOC107981265"/>
</dbReference>